<proteinExistence type="predicted"/>
<protein>
    <recommendedName>
        <fullName evidence="9">Multidrug-efflux transporter</fullName>
    </recommendedName>
</protein>
<dbReference type="InterPro" id="IPR050222">
    <property type="entry name" value="MATE_MdtK"/>
</dbReference>
<dbReference type="AlphaFoldDB" id="A0A0M6YMK1"/>
<dbReference type="InterPro" id="IPR048279">
    <property type="entry name" value="MdtK-like"/>
</dbReference>
<keyword evidence="3" id="KW-0050">Antiport</keyword>
<feature type="transmembrane region" description="Helical" evidence="10">
    <location>
        <begin position="91"/>
        <end position="110"/>
    </location>
</feature>
<feature type="transmembrane region" description="Helical" evidence="10">
    <location>
        <begin position="130"/>
        <end position="147"/>
    </location>
</feature>
<evidence type="ECO:0000256" key="9">
    <source>
        <dbReference type="ARBA" id="ARBA00031636"/>
    </source>
</evidence>
<evidence type="ECO:0000313" key="11">
    <source>
        <dbReference type="EMBL" id="CTQ50266.1"/>
    </source>
</evidence>
<keyword evidence="6 10" id="KW-1133">Transmembrane helix</keyword>
<feature type="transmembrane region" description="Helical" evidence="10">
    <location>
        <begin position="44"/>
        <end position="70"/>
    </location>
</feature>
<name>A0A0M6YMK1_9RHOB</name>
<feature type="transmembrane region" description="Helical" evidence="10">
    <location>
        <begin position="12"/>
        <end position="32"/>
    </location>
</feature>
<evidence type="ECO:0000256" key="10">
    <source>
        <dbReference type="SAM" id="Phobius"/>
    </source>
</evidence>
<evidence type="ECO:0000256" key="7">
    <source>
        <dbReference type="ARBA" id="ARBA00023065"/>
    </source>
</evidence>
<keyword evidence="7" id="KW-0406">Ion transport</keyword>
<dbReference type="GO" id="GO:0015297">
    <property type="term" value="F:antiporter activity"/>
    <property type="evidence" value="ECO:0007669"/>
    <property type="project" value="UniProtKB-KW"/>
</dbReference>
<keyword evidence="5 10" id="KW-0812">Transmembrane</keyword>
<keyword evidence="8 10" id="KW-0472">Membrane</keyword>
<feature type="transmembrane region" description="Helical" evidence="10">
    <location>
        <begin position="354"/>
        <end position="372"/>
    </location>
</feature>
<dbReference type="PANTHER" id="PTHR43298:SF2">
    <property type="entry name" value="FMN_FAD EXPORTER YEEO-RELATED"/>
    <property type="match status" value="1"/>
</dbReference>
<dbReference type="STRING" id="420998.JDO7802_02286"/>
<comment type="subcellular location">
    <subcellularLocation>
        <location evidence="1">Cell inner membrane</location>
        <topology evidence="1">Multi-pass membrane protein</topology>
    </subcellularLocation>
</comment>
<feature type="transmembrane region" description="Helical" evidence="10">
    <location>
        <begin position="262"/>
        <end position="289"/>
    </location>
</feature>
<dbReference type="NCBIfam" id="TIGR00797">
    <property type="entry name" value="matE"/>
    <property type="match status" value="1"/>
</dbReference>
<reference evidence="11 12" key="1">
    <citation type="submission" date="2015-07" db="EMBL/GenBank/DDBJ databases">
        <authorList>
            <person name="Noorani M."/>
        </authorList>
    </citation>
    <scope>NUCLEOTIDE SEQUENCE [LARGE SCALE GENOMIC DNA]</scope>
    <source>
        <strain evidence="11 12">CECT 7802</strain>
    </source>
</reference>
<dbReference type="EMBL" id="CXSU01000012">
    <property type="protein sequence ID" value="CTQ50266.1"/>
    <property type="molecule type" value="Genomic_DNA"/>
</dbReference>
<gene>
    <name evidence="11" type="primary">mdtK</name>
    <name evidence="11" type="ORF">JDO7802_02286</name>
</gene>
<dbReference type="GO" id="GO:0042910">
    <property type="term" value="F:xenobiotic transmembrane transporter activity"/>
    <property type="evidence" value="ECO:0007669"/>
    <property type="project" value="InterPro"/>
</dbReference>
<dbReference type="Pfam" id="PF01554">
    <property type="entry name" value="MatE"/>
    <property type="match status" value="2"/>
</dbReference>
<dbReference type="CDD" id="cd13131">
    <property type="entry name" value="MATE_NorM_like"/>
    <property type="match status" value="1"/>
</dbReference>
<dbReference type="PIRSF" id="PIRSF006603">
    <property type="entry name" value="DinF"/>
    <property type="match status" value="1"/>
</dbReference>
<evidence type="ECO:0000256" key="8">
    <source>
        <dbReference type="ARBA" id="ARBA00023136"/>
    </source>
</evidence>
<keyword evidence="12" id="KW-1185">Reference proteome</keyword>
<dbReference type="GO" id="GO:0005886">
    <property type="term" value="C:plasma membrane"/>
    <property type="evidence" value="ECO:0007669"/>
    <property type="project" value="UniProtKB-SubCell"/>
</dbReference>
<accession>A0A0M6YMK1</accession>
<evidence type="ECO:0000256" key="6">
    <source>
        <dbReference type="ARBA" id="ARBA00022989"/>
    </source>
</evidence>
<dbReference type="PANTHER" id="PTHR43298">
    <property type="entry name" value="MULTIDRUG RESISTANCE PROTEIN NORM-RELATED"/>
    <property type="match status" value="1"/>
</dbReference>
<evidence type="ECO:0000256" key="3">
    <source>
        <dbReference type="ARBA" id="ARBA00022449"/>
    </source>
</evidence>
<feature type="transmembrane region" description="Helical" evidence="10">
    <location>
        <begin position="192"/>
        <end position="211"/>
    </location>
</feature>
<keyword evidence="2" id="KW-0813">Transport</keyword>
<evidence type="ECO:0000256" key="1">
    <source>
        <dbReference type="ARBA" id="ARBA00004429"/>
    </source>
</evidence>
<dbReference type="GO" id="GO:0006811">
    <property type="term" value="P:monoatomic ion transport"/>
    <property type="evidence" value="ECO:0007669"/>
    <property type="project" value="UniProtKB-KW"/>
</dbReference>
<feature type="transmembrane region" description="Helical" evidence="10">
    <location>
        <begin position="310"/>
        <end position="334"/>
    </location>
</feature>
<evidence type="ECO:0000256" key="5">
    <source>
        <dbReference type="ARBA" id="ARBA00022692"/>
    </source>
</evidence>
<dbReference type="OrthoDB" id="9780160at2"/>
<feature type="transmembrane region" description="Helical" evidence="10">
    <location>
        <begin position="393"/>
        <end position="415"/>
    </location>
</feature>
<sequence>MSEPLSLHLRRTLILGLPLVGSQVGQVMIGLTDTLMLGRYSVEALAASTICHSAFFTLFVLGSGFAVACMPMAASALGQNDETQVRRVARMGLWLSLLTGLVMMPLFFWSGPILLALGQTAEVAAGGQDYLRIAGWGMVPALLLATFRSHLSALERTRIVFWATLLAAGLNVVVNWLLIFGNLGFPELGLRGAAVASLGVQILSAAVLAVYATRGSDMARFELFRNLHRPDWPIFADIARMGLPIGLTHVSESALFATSAVMMGWIGTVALGAHGIAIGVAALTFMIHMGLSQAATVRVGRAWGQGDGPALRRAALAAAILSGIMVAASMVLYLGFGDWIVGLFLDASDPEAPAILALGVTLLMLAALFQLVDAGQVMALGFLRGVQDTRVPMIYAILSYWVVGIPISYVLGFTFDLGPQGIWLGLVAGLLTATAALMTRFVRMTAPVRSDPAATSRS</sequence>
<dbReference type="RefSeq" id="WP_055085646.1">
    <property type="nucleotide sequence ID" value="NZ_CXSU01000012.1"/>
</dbReference>
<evidence type="ECO:0000313" key="12">
    <source>
        <dbReference type="Proteomes" id="UP000049222"/>
    </source>
</evidence>
<keyword evidence="4" id="KW-1003">Cell membrane</keyword>
<organism evidence="11 12">
    <name type="scientific">Jannaschia donghaensis</name>
    <dbReference type="NCBI Taxonomy" id="420998"/>
    <lineage>
        <taxon>Bacteria</taxon>
        <taxon>Pseudomonadati</taxon>
        <taxon>Pseudomonadota</taxon>
        <taxon>Alphaproteobacteria</taxon>
        <taxon>Rhodobacterales</taxon>
        <taxon>Roseobacteraceae</taxon>
        <taxon>Jannaschia</taxon>
    </lineage>
</organism>
<dbReference type="InterPro" id="IPR002528">
    <property type="entry name" value="MATE_fam"/>
</dbReference>
<dbReference type="Proteomes" id="UP000049222">
    <property type="component" value="Unassembled WGS sequence"/>
</dbReference>
<evidence type="ECO:0000256" key="4">
    <source>
        <dbReference type="ARBA" id="ARBA00022475"/>
    </source>
</evidence>
<feature type="transmembrane region" description="Helical" evidence="10">
    <location>
        <begin position="421"/>
        <end position="442"/>
    </location>
</feature>
<feature type="transmembrane region" description="Helical" evidence="10">
    <location>
        <begin position="159"/>
        <end position="180"/>
    </location>
</feature>
<evidence type="ECO:0000256" key="2">
    <source>
        <dbReference type="ARBA" id="ARBA00022448"/>
    </source>
</evidence>